<organism evidence="1 2">
    <name type="scientific">Persicobacter diffluens</name>
    <dbReference type="NCBI Taxonomy" id="981"/>
    <lineage>
        <taxon>Bacteria</taxon>
        <taxon>Pseudomonadati</taxon>
        <taxon>Bacteroidota</taxon>
        <taxon>Cytophagia</taxon>
        <taxon>Cytophagales</taxon>
        <taxon>Persicobacteraceae</taxon>
        <taxon>Persicobacter</taxon>
    </lineage>
</organism>
<name>A0AAN5AQB1_9BACT</name>
<dbReference type="RefSeq" id="WP_338239743.1">
    <property type="nucleotide sequence ID" value="NZ_BQKE01000006.1"/>
</dbReference>
<accession>A0AAN5AQB1</accession>
<gene>
    <name evidence="1" type="ORF">PEDI_52300</name>
</gene>
<dbReference type="EMBL" id="BQKE01000006">
    <property type="protein sequence ID" value="GJM64678.1"/>
    <property type="molecule type" value="Genomic_DNA"/>
</dbReference>
<reference evidence="1 2" key="1">
    <citation type="submission" date="2021-12" db="EMBL/GenBank/DDBJ databases">
        <title>Genome sequencing of bacteria with rrn-lacking chromosome and rrn-plasmid.</title>
        <authorList>
            <person name="Anda M."/>
            <person name="Iwasaki W."/>
        </authorList>
    </citation>
    <scope>NUCLEOTIDE SEQUENCE [LARGE SCALE GENOMIC DNA]</scope>
    <source>
        <strain evidence="1 2">NBRC 15940</strain>
    </source>
</reference>
<evidence type="ECO:0000313" key="1">
    <source>
        <dbReference type="EMBL" id="GJM64678.1"/>
    </source>
</evidence>
<dbReference type="Proteomes" id="UP001310022">
    <property type="component" value="Unassembled WGS sequence"/>
</dbReference>
<keyword evidence="2" id="KW-1185">Reference proteome</keyword>
<evidence type="ECO:0000313" key="2">
    <source>
        <dbReference type="Proteomes" id="UP001310022"/>
    </source>
</evidence>
<dbReference type="AlphaFoldDB" id="A0AAN5AQB1"/>
<proteinExistence type="predicted"/>
<comment type="caution">
    <text evidence="1">The sequence shown here is derived from an EMBL/GenBank/DDBJ whole genome shotgun (WGS) entry which is preliminary data.</text>
</comment>
<sequence length="84" mass="10143">MSKQELNTRLFEREKSGIFRTEQSLEMAKDDVHRKEYIQYLQRISARKDYIKNWPFYTVISLKGKERRELGKVVAAYLTTLNRK</sequence>
<protein>
    <submittedName>
        <fullName evidence="1">Uncharacterized protein</fullName>
    </submittedName>
</protein>